<evidence type="ECO:0000256" key="7">
    <source>
        <dbReference type="ARBA" id="ARBA00023242"/>
    </source>
</evidence>
<dbReference type="EC" id="2.1.1.-" evidence="9"/>
<evidence type="ECO:0000313" key="11">
    <source>
        <dbReference type="EMBL" id="KAK3352329.1"/>
    </source>
</evidence>
<evidence type="ECO:0000256" key="10">
    <source>
        <dbReference type="SAM" id="MobiDB-lite"/>
    </source>
</evidence>
<protein>
    <recommendedName>
        <fullName evidence="8 9">Ribosomal RNA-processing protein 8</fullName>
        <ecNumber evidence="9">2.1.1.-</ecNumber>
    </recommendedName>
</protein>
<gene>
    <name evidence="11" type="ORF">B0T25DRAFT_541709</name>
</gene>
<feature type="region of interest" description="Disordered" evidence="10">
    <location>
        <begin position="463"/>
        <end position="491"/>
    </location>
</feature>
<evidence type="ECO:0000256" key="2">
    <source>
        <dbReference type="ARBA" id="ARBA00006301"/>
    </source>
</evidence>
<comment type="subcellular location">
    <subcellularLocation>
        <location evidence="1 9">Nucleus</location>
        <location evidence="1 9">Nucleolus</location>
    </subcellularLocation>
</comment>
<evidence type="ECO:0000256" key="4">
    <source>
        <dbReference type="ARBA" id="ARBA00022603"/>
    </source>
</evidence>
<keyword evidence="6 9" id="KW-0949">S-adenosyl-L-methionine</keyword>
<reference evidence="11" key="1">
    <citation type="journal article" date="2023" name="Mol. Phylogenet. Evol.">
        <title>Genome-scale phylogeny and comparative genomics of the fungal order Sordariales.</title>
        <authorList>
            <person name="Hensen N."/>
            <person name="Bonometti L."/>
            <person name="Westerberg I."/>
            <person name="Brannstrom I.O."/>
            <person name="Guillou S."/>
            <person name="Cros-Aarteil S."/>
            <person name="Calhoun S."/>
            <person name="Haridas S."/>
            <person name="Kuo A."/>
            <person name="Mondo S."/>
            <person name="Pangilinan J."/>
            <person name="Riley R."/>
            <person name="LaButti K."/>
            <person name="Andreopoulos B."/>
            <person name="Lipzen A."/>
            <person name="Chen C."/>
            <person name="Yan M."/>
            <person name="Daum C."/>
            <person name="Ng V."/>
            <person name="Clum A."/>
            <person name="Steindorff A."/>
            <person name="Ohm R.A."/>
            <person name="Martin F."/>
            <person name="Silar P."/>
            <person name="Natvig D.O."/>
            <person name="Lalanne C."/>
            <person name="Gautier V."/>
            <person name="Ament-Velasquez S.L."/>
            <person name="Kruys A."/>
            <person name="Hutchinson M.I."/>
            <person name="Powell A.J."/>
            <person name="Barry K."/>
            <person name="Miller A.N."/>
            <person name="Grigoriev I.V."/>
            <person name="Debuchy R."/>
            <person name="Gladieux P."/>
            <person name="Hiltunen Thoren M."/>
            <person name="Johannesson H."/>
        </authorList>
    </citation>
    <scope>NUCLEOTIDE SEQUENCE</scope>
    <source>
        <strain evidence="11">CBS 955.72</strain>
    </source>
</reference>
<comment type="caution">
    <text evidence="11">The sequence shown here is derived from an EMBL/GenBank/DDBJ whole genome shotgun (WGS) entry which is preliminary data.</text>
</comment>
<dbReference type="PANTHER" id="PTHR12787">
    <property type="entry name" value="RIBOSOMAL RNA-PROCESSING PROTEIN 8"/>
    <property type="match status" value="1"/>
</dbReference>
<dbReference type="InterPro" id="IPR042036">
    <property type="entry name" value="RRP8_N"/>
</dbReference>
<evidence type="ECO:0000256" key="5">
    <source>
        <dbReference type="ARBA" id="ARBA00022679"/>
    </source>
</evidence>
<feature type="compositionally biased region" description="Acidic residues" evidence="10">
    <location>
        <begin position="161"/>
        <end position="173"/>
    </location>
</feature>
<comment type="function">
    <text evidence="9">S-adenosyl-L-methionine-dependent methyltransferase that specifically methylates the N(1) position of adenine in helix 25.1 in 25S rRNA. Required both for ribosomal 40S and 60S subunits biogenesis. Required for efficient pre-rRNA cleavage at site A2.</text>
</comment>
<sequence length="616" mass="67657">MFAVKGWTASADKLKVEGDTGPAQEPDLPLTHGRTLPRKRKRPEKPANANSGNTQNVTAANLSDMWAKVIEHKPSSAKALARKEKKRQKLEQDAAASAQVPEVKEAEEAIPENKADGQQQSKQDSEKKNKKDKKERKEEKGGKEDNKEKAAPPPAEKAAAEDEEWGGIEDDEPVPQAPTPEKGNAKDRKKKKQKVEKEPQPEVEATPEAKPAGKKSSDKPAAAEKKPAEKQTPAAPPPSAVTKLTPLQASMREKLISARFRHLNETLYTRPSAEAFELFDESPEMFSEYHEGFRRQVDVWPENPVEGYIRELEARAKVRHMPKGVRHDFSNPIASAHLLPLPRSIREGGICTVADLGCGDGALSARLQPSLKRLRLDVRSFDLQTGGNPLITRADIARLPLPDCSVDVAIFCLALMGTNWVDFVEEAYRVLRWKGELWIAEIKSRFTVPNKKGGKKVVAHSVGNRRNPAVAESPAEGTKLGPGGPPGTGKKSAKRLQALEEAAEADEAELAVEVDGVELRQNGTDVSAFVNVLRDRGFLLHNGLGEGAVDMRNKMFVKMSFIKASPAYKGKCVVERREDSMGAQGPMKKKKFFTEEDDNAAGNEAATLKPCVYKIR</sequence>
<dbReference type="FunFam" id="1.10.10.2150:FF:000001">
    <property type="entry name" value="Ribosomal RNA-processing protein 8"/>
    <property type="match status" value="1"/>
</dbReference>
<keyword evidence="4 9" id="KW-0489">Methyltransferase</keyword>
<name>A0AAJ0MDQ2_9PEZI</name>
<dbReference type="GO" id="GO:0016433">
    <property type="term" value="F:rRNA (adenine) methyltransferase activity"/>
    <property type="evidence" value="ECO:0007669"/>
    <property type="project" value="TreeGrafter"/>
</dbReference>
<dbReference type="Proteomes" id="UP001275084">
    <property type="component" value="Unassembled WGS sequence"/>
</dbReference>
<dbReference type="EMBL" id="JAUIQD010000004">
    <property type="protein sequence ID" value="KAK3352329.1"/>
    <property type="molecule type" value="Genomic_DNA"/>
</dbReference>
<dbReference type="AlphaFoldDB" id="A0AAJ0MDQ2"/>
<feature type="compositionally biased region" description="Polar residues" evidence="10">
    <location>
        <begin position="48"/>
        <end position="60"/>
    </location>
</feature>
<reference evidence="11" key="2">
    <citation type="submission" date="2023-06" db="EMBL/GenBank/DDBJ databases">
        <authorList>
            <consortium name="Lawrence Berkeley National Laboratory"/>
            <person name="Haridas S."/>
            <person name="Hensen N."/>
            <person name="Bonometti L."/>
            <person name="Westerberg I."/>
            <person name="Brannstrom I.O."/>
            <person name="Guillou S."/>
            <person name="Cros-Aarteil S."/>
            <person name="Calhoun S."/>
            <person name="Kuo A."/>
            <person name="Mondo S."/>
            <person name="Pangilinan J."/>
            <person name="Riley R."/>
            <person name="Labutti K."/>
            <person name="Andreopoulos B."/>
            <person name="Lipzen A."/>
            <person name="Chen C."/>
            <person name="Yanf M."/>
            <person name="Daum C."/>
            <person name="Ng V."/>
            <person name="Clum A."/>
            <person name="Steindorff A."/>
            <person name="Ohm R."/>
            <person name="Martin F."/>
            <person name="Silar P."/>
            <person name="Natvig D."/>
            <person name="Lalanne C."/>
            <person name="Gautier V."/>
            <person name="Ament-Velasquez S.L."/>
            <person name="Kruys A."/>
            <person name="Hutchinson M.I."/>
            <person name="Powell A.J."/>
            <person name="Barry K."/>
            <person name="Miller A.N."/>
            <person name="Grigoriev I.V."/>
            <person name="Debuchy R."/>
            <person name="Gladieux P."/>
            <person name="Thoren M.H."/>
            <person name="Johannesson H."/>
        </authorList>
    </citation>
    <scope>NUCLEOTIDE SEQUENCE</scope>
    <source>
        <strain evidence="11">CBS 955.72</strain>
    </source>
</reference>
<feature type="compositionally biased region" description="Basic and acidic residues" evidence="10">
    <location>
        <begin position="135"/>
        <end position="150"/>
    </location>
</feature>
<accession>A0AAJ0MDQ2</accession>
<comment type="similarity">
    <text evidence="2 9">Belongs to the methyltransferase superfamily. RRP8 family.</text>
</comment>
<dbReference type="CDD" id="cd02440">
    <property type="entry name" value="AdoMet_MTases"/>
    <property type="match status" value="1"/>
</dbReference>
<dbReference type="Gene3D" id="3.40.50.150">
    <property type="entry name" value="Vaccinia Virus protein VP39"/>
    <property type="match status" value="1"/>
</dbReference>
<dbReference type="PANTHER" id="PTHR12787:SF0">
    <property type="entry name" value="RIBOSOMAL RNA-PROCESSING PROTEIN 8"/>
    <property type="match status" value="1"/>
</dbReference>
<evidence type="ECO:0000256" key="6">
    <source>
        <dbReference type="ARBA" id="ARBA00022691"/>
    </source>
</evidence>
<dbReference type="GO" id="GO:0005730">
    <property type="term" value="C:nucleolus"/>
    <property type="evidence" value="ECO:0007669"/>
    <property type="project" value="UniProtKB-SubCell"/>
</dbReference>
<dbReference type="SUPFAM" id="SSF53335">
    <property type="entry name" value="S-adenosyl-L-methionine-dependent methyltransferases"/>
    <property type="match status" value="1"/>
</dbReference>
<evidence type="ECO:0000313" key="12">
    <source>
        <dbReference type="Proteomes" id="UP001275084"/>
    </source>
</evidence>
<keyword evidence="12" id="KW-1185">Reference proteome</keyword>
<evidence type="ECO:0000256" key="1">
    <source>
        <dbReference type="ARBA" id="ARBA00004604"/>
    </source>
</evidence>
<keyword evidence="7 9" id="KW-0539">Nucleus</keyword>
<evidence type="ECO:0000256" key="3">
    <source>
        <dbReference type="ARBA" id="ARBA00022552"/>
    </source>
</evidence>
<dbReference type="Pfam" id="PF05148">
    <property type="entry name" value="Methyltransf_8"/>
    <property type="match status" value="1"/>
</dbReference>
<dbReference type="InterPro" id="IPR007823">
    <property type="entry name" value="RRP8"/>
</dbReference>
<feature type="region of interest" description="Disordered" evidence="10">
    <location>
        <begin position="74"/>
        <end position="246"/>
    </location>
</feature>
<proteinExistence type="inferred from homology"/>
<keyword evidence="3 9" id="KW-0698">rRNA processing</keyword>
<dbReference type="GO" id="GO:0042273">
    <property type="term" value="P:ribosomal large subunit biogenesis"/>
    <property type="evidence" value="ECO:0007669"/>
    <property type="project" value="TreeGrafter"/>
</dbReference>
<dbReference type="InterPro" id="IPR029063">
    <property type="entry name" value="SAM-dependent_MTases_sf"/>
</dbReference>
<feature type="compositionally biased region" description="Basic and acidic residues" evidence="10">
    <location>
        <begin position="215"/>
        <end position="229"/>
    </location>
</feature>
<dbReference type="Gene3D" id="1.10.10.2150">
    <property type="entry name" value="Ribosomal RNA-processing protein 8, N-terminal domain"/>
    <property type="match status" value="1"/>
</dbReference>
<evidence type="ECO:0000256" key="8">
    <source>
        <dbReference type="ARBA" id="ARBA00076672"/>
    </source>
</evidence>
<keyword evidence="5 9" id="KW-0808">Transferase</keyword>
<feature type="region of interest" description="Disordered" evidence="10">
    <location>
        <begin position="1"/>
        <end position="60"/>
    </location>
</feature>
<feature type="compositionally biased region" description="Basic and acidic residues" evidence="10">
    <location>
        <begin position="102"/>
        <end position="115"/>
    </location>
</feature>
<organism evidence="11 12">
    <name type="scientific">Lasiosphaeria hispida</name>
    <dbReference type="NCBI Taxonomy" id="260671"/>
    <lineage>
        <taxon>Eukaryota</taxon>
        <taxon>Fungi</taxon>
        <taxon>Dikarya</taxon>
        <taxon>Ascomycota</taxon>
        <taxon>Pezizomycotina</taxon>
        <taxon>Sordariomycetes</taxon>
        <taxon>Sordariomycetidae</taxon>
        <taxon>Sordariales</taxon>
        <taxon>Lasiosphaeriaceae</taxon>
        <taxon>Lasiosphaeria</taxon>
    </lineage>
</organism>
<evidence type="ECO:0000256" key="9">
    <source>
        <dbReference type="RuleBase" id="RU365074"/>
    </source>
</evidence>